<evidence type="ECO:0000256" key="1">
    <source>
        <dbReference type="ARBA" id="ARBA00004245"/>
    </source>
</evidence>
<evidence type="ECO:0000313" key="5">
    <source>
        <dbReference type="EMBL" id="OIW01945.1"/>
    </source>
</evidence>
<dbReference type="Gramene" id="OIW01945">
    <property type="protein sequence ID" value="OIW01945"/>
    <property type="gene ID" value="TanjilG_25101"/>
</dbReference>
<keyword evidence="2" id="KW-0963">Cytoplasm</keyword>
<evidence type="ECO:0000313" key="6">
    <source>
        <dbReference type="Proteomes" id="UP000188354"/>
    </source>
</evidence>
<name>A0A1J7HHU6_LUPAN</name>
<dbReference type="Proteomes" id="UP000188354">
    <property type="component" value="Chromosome LG11"/>
</dbReference>
<keyword evidence="3" id="KW-0206">Cytoskeleton</keyword>
<dbReference type="PANTHER" id="PTHR19845">
    <property type="entry name" value="KATANIN P80 SUBUNIT"/>
    <property type="match status" value="1"/>
</dbReference>
<dbReference type="GO" id="GO:0008017">
    <property type="term" value="F:microtubule binding"/>
    <property type="evidence" value="ECO:0007669"/>
    <property type="project" value="InterPro"/>
</dbReference>
<dbReference type="PANTHER" id="PTHR19845:SF0">
    <property type="entry name" value="KATANIN P80 WD40 REPEAT-CONTAINING SUBUNIT B1"/>
    <property type="match status" value="1"/>
</dbReference>
<sequence>MSTEKATVSASNEDSIADVMEQHDQFLSSMQGRIAKLKVVFRYWERNDVKGVIGAMEKMDDHAVIADVVDIIKEKKDIVTLDICTGLMPLLASLLHSQMDRLERCNLCFIVLEKVKHILPSLMRRGGSIAKNAQELNLSLQHVS</sequence>
<keyword evidence="6" id="KW-1185">Reference proteome</keyword>
<dbReference type="InterPro" id="IPR028021">
    <property type="entry name" value="Katanin_C-terminal"/>
</dbReference>
<dbReference type="AlphaFoldDB" id="A0A1J7HHU6"/>
<proteinExistence type="predicted"/>
<dbReference type="Pfam" id="PF13925">
    <property type="entry name" value="Katanin_con80"/>
    <property type="match status" value="1"/>
</dbReference>
<organism evidence="5 6">
    <name type="scientific">Lupinus angustifolius</name>
    <name type="common">Narrow-leaved blue lupine</name>
    <dbReference type="NCBI Taxonomy" id="3871"/>
    <lineage>
        <taxon>Eukaryota</taxon>
        <taxon>Viridiplantae</taxon>
        <taxon>Streptophyta</taxon>
        <taxon>Embryophyta</taxon>
        <taxon>Tracheophyta</taxon>
        <taxon>Spermatophyta</taxon>
        <taxon>Magnoliopsida</taxon>
        <taxon>eudicotyledons</taxon>
        <taxon>Gunneridae</taxon>
        <taxon>Pentapetalae</taxon>
        <taxon>rosids</taxon>
        <taxon>fabids</taxon>
        <taxon>Fabales</taxon>
        <taxon>Fabaceae</taxon>
        <taxon>Papilionoideae</taxon>
        <taxon>50 kb inversion clade</taxon>
        <taxon>genistoids sensu lato</taxon>
        <taxon>core genistoids</taxon>
        <taxon>Genisteae</taxon>
        <taxon>Lupinus</taxon>
    </lineage>
</organism>
<protein>
    <recommendedName>
        <fullName evidence="4">Katanin p80 subunit C-terminal domain-containing protein</fullName>
    </recommendedName>
</protein>
<feature type="domain" description="Katanin p80 subunit C-terminal" evidence="4">
    <location>
        <begin position="22"/>
        <end position="101"/>
    </location>
</feature>
<dbReference type="GO" id="GO:0008352">
    <property type="term" value="C:katanin complex"/>
    <property type="evidence" value="ECO:0007669"/>
    <property type="project" value="TreeGrafter"/>
</dbReference>
<evidence type="ECO:0000256" key="2">
    <source>
        <dbReference type="ARBA" id="ARBA00022490"/>
    </source>
</evidence>
<dbReference type="EMBL" id="CM007371">
    <property type="protein sequence ID" value="OIW01945.1"/>
    <property type="molecule type" value="Genomic_DNA"/>
</dbReference>
<evidence type="ECO:0000259" key="4">
    <source>
        <dbReference type="Pfam" id="PF13925"/>
    </source>
</evidence>
<dbReference type="STRING" id="3871.A0A1J7HHU6"/>
<reference evidence="5 6" key="1">
    <citation type="journal article" date="2017" name="Plant Biotechnol. J.">
        <title>A comprehensive draft genome sequence for lupin (Lupinus angustifolius), an emerging health food: insights into plant-microbe interactions and legume evolution.</title>
        <authorList>
            <person name="Hane J.K."/>
            <person name="Ming Y."/>
            <person name="Kamphuis L.G."/>
            <person name="Nelson M.N."/>
            <person name="Garg G."/>
            <person name="Atkins C.A."/>
            <person name="Bayer P.E."/>
            <person name="Bravo A."/>
            <person name="Bringans S."/>
            <person name="Cannon S."/>
            <person name="Edwards D."/>
            <person name="Foley R."/>
            <person name="Gao L.L."/>
            <person name="Harrison M.J."/>
            <person name="Huang W."/>
            <person name="Hurgobin B."/>
            <person name="Li S."/>
            <person name="Liu C.W."/>
            <person name="McGrath A."/>
            <person name="Morahan G."/>
            <person name="Murray J."/>
            <person name="Weller J."/>
            <person name="Jian J."/>
            <person name="Singh K.B."/>
        </authorList>
    </citation>
    <scope>NUCLEOTIDE SEQUENCE [LARGE SCALE GENOMIC DNA]</scope>
    <source>
        <strain evidence="6">cv. Tanjil</strain>
        <tissue evidence="5">Whole plant</tissue>
    </source>
</reference>
<comment type="subcellular location">
    <subcellularLocation>
        <location evidence="1">Cytoplasm</location>
        <location evidence="1">Cytoskeleton</location>
    </subcellularLocation>
</comment>
<gene>
    <name evidence="5" type="ORF">TanjilG_25101</name>
</gene>
<dbReference type="GO" id="GO:0007019">
    <property type="term" value="P:microtubule depolymerization"/>
    <property type="evidence" value="ECO:0007669"/>
    <property type="project" value="TreeGrafter"/>
</dbReference>
<evidence type="ECO:0000256" key="3">
    <source>
        <dbReference type="ARBA" id="ARBA00023212"/>
    </source>
</evidence>
<accession>A0A1J7HHU6</accession>